<evidence type="ECO:0000313" key="4">
    <source>
        <dbReference type="Proteomes" id="UP000789570"/>
    </source>
</evidence>
<comment type="caution">
    <text evidence="3">The sequence shown here is derived from an EMBL/GenBank/DDBJ whole genome shotgun (WGS) entry which is preliminary data.</text>
</comment>
<name>A0A9N9N9E3_9GLOM</name>
<feature type="non-terminal residue" evidence="3">
    <location>
        <position position="1"/>
    </location>
</feature>
<feature type="transmembrane region" description="Helical" evidence="2">
    <location>
        <begin position="235"/>
        <end position="253"/>
    </location>
</feature>
<dbReference type="EMBL" id="CAJVPQ010009325">
    <property type="protein sequence ID" value="CAG8714343.1"/>
    <property type="molecule type" value="Genomic_DNA"/>
</dbReference>
<dbReference type="OrthoDB" id="2429079at2759"/>
<evidence type="ECO:0000313" key="3">
    <source>
        <dbReference type="EMBL" id="CAG8714343.1"/>
    </source>
</evidence>
<accession>A0A9N9N9E3</accession>
<dbReference type="Proteomes" id="UP000789570">
    <property type="component" value="Unassembled WGS sequence"/>
</dbReference>
<keyword evidence="2" id="KW-0472">Membrane</keyword>
<keyword evidence="2" id="KW-1133">Transmembrane helix</keyword>
<keyword evidence="4" id="KW-1185">Reference proteome</keyword>
<dbReference type="AlphaFoldDB" id="A0A9N9N9E3"/>
<organism evidence="3 4">
    <name type="scientific">Funneliformis caledonium</name>
    <dbReference type="NCBI Taxonomy" id="1117310"/>
    <lineage>
        <taxon>Eukaryota</taxon>
        <taxon>Fungi</taxon>
        <taxon>Fungi incertae sedis</taxon>
        <taxon>Mucoromycota</taxon>
        <taxon>Glomeromycotina</taxon>
        <taxon>Glomeromycetes</taxon>
        <taxon>Glomerales</taxon>
        <taxon>Glomeraceae</taxon>
        <taxon>Funneliformis</taxon>
    </lineage>
</organism>
<feature type="coiled-coil region" evidence="1">
    <location>
        <begin position="8"/>
        <end position="64"/>
    </location>
</feature>
<evidence type="ECO:0000256" key="2">
    <source>
        <dbReference type="SAM" id="Phobius"/>
    </source>
</evidence>
<keyword evidence="1" id="KW-0175">Coiled coil</keyword>
<reference evidence="3" key="1">
    <citation type="submission" date="2021-06" db="EMBL/GenBank/DDBJ databases">
        <authorList>
            <person name="Kallberg Y."/>
            <person name="Tangrot J."/>
            <person name="Rosling A."/>
        </authorList>
    </citation>
    <scope>NUCLEOTIDE SEQUENCE</scope>
    <source>
        <strain evidence="3">UK204</strain>
    </source>
</reference>
<keyword evidence="2" id="KW-0812">Transmembrane</keyword>
<proteinExistence type="predicted"/>
<protein>
    <submittedName>
        <fullName evidence="3">8967_t:CDS:1</fullName>
    </submittedName>
</protein>
<gene>
    <name evidence="3" type="ORF">FCALED_LOCUS14080</name>
</gene>
<sequence length="413" mass="48698">MTTIEEIKDNAKGDYVEVKQRLVKWENKNVKRLKKLKKEIVEDYTSKKDELKEERKKLKKEKEERWVVFKRWDKLLHGEFVKETEKSRLLQEIHSILFKKTQESENGKVRFIFKDAVYLNVTYSNSLAAKELNERISKEASMAIRILYNYFIHRNKNMGYYEFIDLINEKNAKYLSLSHILYITHKDKVNRSEDDQKLAIVIGIDKVNKLNNTSNIAFHSLINSIGSYSCQSERVFFISILVEIIVSLLQLIFTKLMHQALYLPLHLLGDSDILKIAYDIEFDDKYIYNNNLFRRIIINIGDQTKWRNMKSNNPQKIGDKIIKEESKKVKKIAEKIENLQPECVIVNKDNLAKFYRNVYSSHAQFAAKLKVLDSVGEIIANEISNEQKKRKFDDVNDLCKHIKKFSKLSLNCI</sequence>
<evidence type="ECO:0000256" key="1">
    <source>
        <dbReference type="SAM" id="Coils"/>
    </source>
</evidence>